<sequence length="63" mass="7162">MTGPVDRLRRWEESGAAWRVLARTPGELVIALLSCDAGEEVDRLRSADPALRRYVGDRERHDD</sequence>
<proteinExistence type="predicted"/>
<accession>A0A8J3YBZ3</accession>
<comment type="caution">
    <text evidence="1">The sequence shown here is derived from an EMBL/GenBank/DDBJ whole genome shotgun (WGS) entry which is preliminary data.</text>
</comment>
<dbReference type="RefSeq" id="WP_203940179.1">
    <property type="nucleotide sequence ID" value="NZ_BAAAGJ010000018.1"/>
</dbReference>
<dbReference type="EMBL" id="BOOY01000030">
    <property type="protein sequence ID" value="GIJ04960.1"/>
    <property type="molecule type" value="Genomic_DNA"/>
</dbReference>
<dbReference type="AlphaFoldDB" id="A0A8J3YBZ3"/>
<name>A0A8J3YBZ3_9ACTN</name>
<protein>
    <submittedName>
        <fullName evidence="1">Uncharacterized protein</fullName>
    </submittedName>
</protein>
<gene>
    <name evidence="1" type="ORF">Sya03_43120</name>
</gene>
<evidence type="ECO:0000313" key="2">
    <source>
        <dbReference type="Proteomes" id="UP000652013"/>
    </source>
</evidence>
<dbReference type="Proteomes" id="UP000652013">
    <property type="component" value="Unassembled WGS sequence"/>
</dbReference>
<evidence type="ECO:0000313" key="1">
    <source>
        <dbReference type="EMBL" id="GIJ04960.1"/>
    </source>
</evidence>
<organism evidence="1 2">
    <name type="scientific">Spirilliplanes yamanashiensis</name>
    <dbReference type="NCBI Taxonomy" id="42233"/>
    <lineage>
        <taxon>Bacteria</taxon>
        <taxon>Bacillati</taxon>
        <taxon>Actinomycetota</taxon>
        <taxon>Actinomycetes</taxon>
        <taxon>Micromonosporales</taxon>
        <taxon>Micromonosporaceae</taxon>
        <taxon>Spirilliplanes</taxon>
    </lineage>
</organism>
<keyword evidence="2" id="KW-1185">Reference proteome</keyword>
<reference evidence="1" key="1">
    <citation type="submission" date="2021-01" db="EMBL/GenBank/DDBJ databases">
        <title>Whole genome shotgun sequence of Spirilliplanes yamanashiensis NBRC 15828.</title>
        <authorList>
            <person name="Komaki H."/>
            <person name="Tamura T."/>
        </authorList>
    </citation>
    <scope>NUCLEOTIDE SEQUENCE</scope>
    <source>
        <strain evidence="1">NBRC 15828</strain>
    </source>
</reference>